<organism evidence="3 4">
    <name type="scientific">Microdochium trichocladiopsis</name>
    <dbReference type="NCBI Taxonomy" id="1682393"/>
    <lineage>
        <taxon>Eukaryota</taxon>
        <taxon>Fungi</taxon>
        <taxon>Dikarya</taxon>
        <taxon>Ascomycota</taxon>
        <taxon>Pezizomycotina</taxon>
        <taxon>Sordariomycetes</taxon>
        <taxon>Xylariomycetidae</taxon>
        <taxon>Xylariales</taxon>
        <taxon>Microdochiaceae</taxon>
        <taxon>Microdochium</taxon>
    </lineage>
</organism>
<evidence type="ECO:0000259" key="2">
    <source>
        <dbReference type="Pfam" id="PF01593"/>
    </source>
</evidence>
<evidence type="ECO:0000313" key="4">
    <source>
        <dbReference type="Proteomes" id="UP000756346"/>
    </source>
</evidence>
<dbReference type="PANTHER" id="PTHR10742:SF342">
    <property type="entry name" value="AMINE OXIDASE"/>
    <property type="match status" value="1"/>
</dbReference>
<accession>A0A9P8XX22</accession>
<comment type="caution">
    <text evidence="3">The sequence shown here is derived from an EMBL/GenBank/DDBJ whole genome shotgun (WGS) entry which is preliminary data.</text>
</comment>
<dbReference type="GO" id="GO:0009063">
    <property type="term" value="P:amino acid catabolic process"/>
    <property type="evidence" value="ECO:0007669"/>
    <property type="project" value="TreeGrafter"/>
</dbReference>
<protein>
    <recommendedName>
        <fullName evidence="2">Amine oxidase domain-containing protein</fullName>
    </recommendedName>
</protein>
<keyword evidence="1" id="KW-0175">Coiled coil</keyword>
<dbReference type="PANTHER" id="PTHR10742">
    <property type="entry name" value="FLAVIN MONOAMINE OXIDASE"/>
    <property type="match status" value="1"/>
</dbReference>
<reference evidence="3" key="1">
    <citation type="journal article" date="2021" name="Nat. Commun.">
        <title>Genetic determinants of endophytism in the Arabidopsis root mycobiome.</title>
        <authorList>
            <person name="Mesny F."/>
            <person name="Miyauchi S."/>
            <person name="Thiergart T."/>
            <person name="Pickel B."/>
            <person name="Atanasova L."/>
            <person name="Karlsson M."/>
            <person name="Huettel B."/>
            <person name="Barry K.W."/>
            <person name="Haridas S."/>
            <person name="Chen C."/>
            <person name="Bauer D."/>
            <person name="Andreopoulos W."/>
            <person name="Pangilinan J."/>
            <person name="LaButti K."/>
            <person name="Riley R."/>
            <person name="Lipzen A."/>
            <person name="Clum A."/>
            <person name="Drula E."/>
            <person name="Henrissat B."/>
            <person name="Kohler A."/>
            <person name="Grigoriev I.V."/>
            <person name="Martin F.M."/>
            <person name="Hacquard S."/>
        </authorList>
    </citation>
    <scope>NUCLEOTIDE SEQUENCE</scope>
    <source>
        <strain evidence="3">MPI-CAGE-CH-0230</strain>
    </source>
</reference>
<sequence>MSARIRSTRSQWAARLVREKLSEEITKLRQLENQQRSHENDSGIAAFSLAAAPPIPGGLLGALPLTPLHLPPDDALDQHLRNGMHAGVPDHHFAGGGGGGNAAHGGFSSIVPGSDIGDKHRICIVGAGVAGLFIAMILDSLDIPGLEYELLEASDRAGGRMLTHYFSKDVPHDYDDIGAMRFPKIGIMDNTFKLFSDLNIPLIPYYLQPESTSPPAKGSVNCPTMYNDITVIDSNGLSDKTPVDPFHVSQANGGSVPDNTVDRVSTLLDDAFGPFKKLLAKHFESGFATLLQYDNYSTRDGLFDQGFTESVMDSFDFDAPEEGGVEKWFCIDGGTSLVTEAMEKKIKQPVQRKKRVNKFSQDDKTKKILVSVVGEPIESREPYTTVFNTTSLACLQRIDLTGLNLHPSQKDAIRTLHYDDSAKVAIKFSYPWWITKCGISSGGTASTDLPIRTCVYPSYNIKDPKDKPAVLLCSYTWAQDATRIGSLIKNNTNGSNDPDQEELKNLILDNLARLHLENFRKQQKQPDMPLEEVRQIIGDAYVEHHAFSWSHDPFTSGAFALFGPGQFANLYPYLSRPGADSRFHICGEASSAHHAWIVGALDSALASVHRFLRRFELWEYREKLEKLWITPGEVEDDVTGTLHLQVALGKLPQSRMVQV</sequence>
<dbReference type="SUPFAM" id="SSF54373">
    <property type="entry name" value="FAD-linked reductases, C-terminal domain"/>
    <property type="match status" value="1"/>
</dbReference>
<dbReference type="AlphaFoldDB" id="A0A9P8XX22"/>
<dbReference type="SUPFAM" id="SSF51905">
    <property type="entry name" value="FAD/NAD(P)-binding domain"/>
    <property type="match status" value="1"/>
</dbReference>
<dbReference type="GO" id="GO:0001716">
    <property type="term" value="F:L-amino-acid oxidase activity"/>
    <property type="evidence" value="ECO:0007669"/>
    <property type="project" value="TreeGrafter"/>
</dbReference>
<dbReference type="InterPro" id="IPR050281">
    <property type="entry name" value="Flavin_monoamine_oxidase"/>
</dbReference>
<proteinExistence type="predicted"/>
<dbReference type="GeneID" id="70190023"/>
<evidence type="ECO:0000256" key="1">
    <source>
        <dbReference type="SAM" id="Coils"/>
    </source>
</evidence>
<keyword evidence="4" id="KW-1185">Reference proteome</keyword>
<feature type="domain" description="Amine oxidase" evidence="2">
    <location>
        <begin position="130"/>
        <end position="606"/>
    </location>
</feature>
<dbReference type="Gene3D" id="1.10.10.1620">
    <property type="match status" value="1"/>
</dbReference>
<dbReference type="Gene3D" id="3.50.50.60">
    <property type="entry name" value="FAD/NAD(P)-binding domain"/>
    <property type="match status" value="1"/>
</dbReference>
<feature type="coiled-coil region" evidence="1">
    <location>
        <begin position="14"/>
        <end position="41"/>
    </location>
</feature>
<dbReference type="EMBL" id="JAGTJQ010000009">
    <property type="protein sequence ID" value="KAH7024824.1"/>
    <property type="molecule type" value="Genomic_DNA"/>
</dbReference>
<gene>
    <name evidence="3" type="ORF">B0I36DRAFT_376639</name>
</gene>
<name>A0A9P8XX22_9PEZI</name>
<dbReference type="OrthoDB" id="7777654at2759"/>
<dbReference type="Gene3D" id="3.90.660.10">
    <property type="match status" value="1"/>
</dbReference>
<dbReference type="Proteomes" id="UP000756346">
    <property type="component" value="Unassembled WGS sequence"/>
</dbReference>
<dbReference type="Pfam" id="PF01593">
    <property type="entry name" value="Amino_oxidase"/>
    <property type="match status" value="1"/>
</dbReference>
<evidence type="ECO:0000313" key="3">
    <source>
        <dbReference type="EMBL" id="KAH7024824.1"/>
    </source>
</evidence>
<dbReference type="InterPro" id="IPR036188">
    <property type="entry name" value="FAD/NAD-bd_sf"/>
</dbReference>
<dbReference type="RefSeq" id="XP_046008372.1">
    <property type="nucleotide sequence ID" value="XM_046160477.1"/>
</dbReference>
<dbReference type="InterPro" id="IPR002937">
    <property type="entry name" value="Amino_oxidase"/>
</dbReference>